<reference evidence="2 3" key="1">
    <citation type="submission" date="2018-04" db="EMBL/GenBank/DDBJ databases">
        <title>Massilia violaceinigra sp. nov., a novel purple-pigmented bacterium isolated from Tianshan glacier, Xinjiang, China.</title>
        <authorList>
            <person name="Wang H."/>
        </authorList>
    </citation>
    <scope>NUCLEOTIDE SEQUENCE [LARGE SCALE GENOMIC DNA]</scope>
    <source>
        <strain evidence="2 3">B448-2</strain>
    </source>
</reference>
<dbReference type="AlphaFoldDB" id="A0A2U2HG25"/>
<sequence length="267" mass="26975">MIMQTTFKRGLLAMAAAALAACGGGNGFDGDDKNPFNGKEVTIRGTVASSYPATAPAPLGTSNAIAKAAIIANCRSGYGVTDTAADGSYTVKITSPASGPCVVTATTFQGTALGVPTTILRSVALGDGSVANITPLTELLYVYMATQVTTTALPVLTTTSTAGSVLAINEAFNKIMTTPALFNASVASVATVVRTAGGTVNPLTVPADYLTGAIIARSTVTNAAGNEQSMVLDQLRTRNLINANGYPQTATLLTPTITHATANKVAP</sequence>
<evidence type="ECO:0008006" key="4">
    <source>
        <dbReference type="Google" id="ProtNLM"/>
    </source>
</evidence>
<gene>
    <name evidence="2" type="ORF">C7C56_020940</name>
</gene>
<dbReference type="EMBL" id="PXWF02000279">
    <property type="protein sequence ID" value="PWF43605.1"/>
    <property type="molecule type" value="Genomic_DNA"/>
</dbReference>
<comment type="caution">
    <text evidence="2">The sequence shown here is derived from an EMBL/GenBank/DDBJ whole genome shotgun (WGS) entry which is preliminary data.</text>
</comment>
<evidence type="ECO:0000256" key="1">
    <source>
        <dbReference type="SAM" id="SignalP"/>
    </source>
</evidence>
<feature type="chain" id="PRO_5015756676" description="Carboxypeptidase regulatory-like domain-containing protein" evidence="1">
    <location>
        <begin position="21"/>
        <end position="267"/>
    </location>
</feature>
<proteinExistence type="predicted"/>
<organism evidence="2 3">
    <name type="scientific">Massilia glaciei</name>
    <dbReference type="NCBI Taxonomy" id="1524097"/>
    <lineage>
        <taxon>Bacteria</taxon>
        <taxon>Pseudomonadati</taxon>
        <taxon>Pseudomonadota</taxon>
        <taxon>Betaproteobacteria</taxon>
        <taxon>Burkholderiales</taxon>
        <taxon>Oxalobacteraceae</taxon>
        <taxon>Telluria group</taxon>
        <taxon>Massilia</taxon>
    </lineage>
</organism>
<keyword evidence="1" id="KW-0732">Signal</keyword>
<keyword evidence="3" id="KW-1185">Reference proteome</keyword>
<accession>A0A2U2HG25</accession>
<evidence type="ECO:0000313" key="3">
    <source>
        <dbReference type="Proteomes" id="UP000241421"/>
    </source>
</evidence>
<dbReference type="Proteomes" id="UP000241421">
    <property type="component" value="Unassembled WGS sequence"/>
</dbReference>
<protein>
    <recommendedName>
        <fullName evidence="4">Carboxypeptidase regulatory-like domain-containing protein</fullName>
    </recommendedName>
</protein>
<evidence type="ECO:0000313" key="2">
    <source>
        <dbReference type="EMBL" id="PWF43605.1"/>
    </source>
</evidence>
<name>A0A2U2HG25_9BURK</name>
<feature type="signal peptide" evidence="1">
    <location>
        <begin position="1"/>
        <end position="20"/>
    </location>
</feature>